<protein>
    <recommendedName>
        <fullName evidence="9">Auxin efflux carrier</fullName>
    </recommendedName>
</protein>
<feature type="transmembrane region" description="Helical" evidence="6">
    <location>
        <begin position="291"/>
        <end position="313"/>
    </location>
</feature>
<dbReference type="PANTHER" id="PTHR31794">
    <property type="entry name" value="AUXIN EFFLUX TRANSPORTER FAMILY PROTEIN (EUROFUNG)"/>
    <property type="match status" value="1"/>
</dbReference>
<comment type="subcellular location">
    <subcellularLocation>
        <location evidence="1">Membrane</location>
        <topology evidence="1">Multi-pass membrane protein</topology>
    </subcellularLocation>
</comment>
<feature type="compositionally biased region" description="Acidic residues" evidence="5">
    <location>
        <begin position="168"/>
        <end position="191"/>
    </location>
</feature>
<keyword evidence="3 6" id="KW-1133">Transmembrane helix</keyword>
<dbReference type="EMBL" id="QWIN01001309">
    <property type="protein sequence ID" value="RMY42620.1"/>
    <property type="molecule type" value="Genomic_DNA"/>
</dbReference>
<accession>A0A3M7BSW7</accession>
<dbReference type="GO" id="GO:0016020">
    <property type="term" value="C:membrane"/>
    <property type="evidence" value="ECO:0007669"/>
    <property type="project" value="UniProtKB-SubCell"/>
</dbReference>
<evidence type="ECO:0000256" key="1">
    <source>
        <dbReference type="ARBA" id="ARBA00004141"/>
    </source>
</evidence>
<feature type="transmembrane region" description="Helical" evidence="6">
    <location>
        <begin position="12"/>
        <end position="34"/>
    </location>
</feature>
<dbReference type="Proteomes" id="UP000270230">
    <property type="component" value="Unassembled WGS sequence"/>
</dbReference>
<dbReference type="PANTHER" id="PTHR31794:SF4">
    <property type="entry name" value="AUXIN EFFLUX TRANSPORTER FAMILY PROTEIN (EUROFUNG)"/>
    <property type="match status" value="1"/>
</dbReference>
<reference evidence="7 8" key="1">
    <citation type="journal article" date="2018" name="BMC Genomics">
        <title>Genomic evidence for intraspecific hybridization in a clonal and extremely halotolerant yeast.</title>
        <authorList>
            <person name="Gostincar C."/>
            <person name="Stajich J.E."/>
            <person name="Zupancic J."/>
            <person name="Zalar P."/>
            <person name="Gunde-Cimerman N."/>
        </authorList>
    </citation>
    <scope>NUCLEOTIDE SEQUENCE [LARGE SCALE GENOMIC DNA]</scope>
    <source>
        <strain evidence="7 8">EXF-151</strain>
    </source>
</reference>
<evidence type="ECO:0000256" key="3">
    <source>
        <dbReference type="ARBA" id="ARBA00022989"/>
    </source>
</evidence>
<evidence type="ECO:0008006" key="9">
    <source>
        <dbReference type="Google" id="ProtNLM"/>
    </source>
</evidence>
<feature type="transmembrane region" description="Helical" evidence="6">
    <location>
        <begin position="250"/>
        <end position="271"/>
    </location>
</feature>
<evidence type="ECO:0000256" key="5">
    <source>
        <dbReference type="SAM" id="MobiDB-lite"/>
    </source>
</evidence>
<evidence type="ECO:0000256" key="2">
    <source>
        <dbReference type="ARBA" id="ARBA00022692"/>
    </source>
</evidence>
<evidence type="ECO:0000313" key="8">
    <source>
        <dbReference type="Proteomes" id="UP000270230"/>
    </source>
</evidence>
<dbReference type="VEuPathDB" id="FungiDB:BTJ68_10825"/>
<gene>
    <name evidence="7" type="ORF">D0865_11830</name>
</gene>
<feature type="region of interest" description="Disordered" evidence="5">
    <location>
        <begin position="166"/>
        <end position="193"/>
    </location>
</feature>
<name>A0A3M7BSW7_HORWE</name>
<feature type="transmembrane region" description="Helical" evidence="6">
    <location>
        <begin position="333"/>
        <end position="358"/>
    </location>
</feature>
<feature type="transmembrane region" description="Helical" evidence="6">
    <location>
        <begin position="46"/>
        <end position="66"/>
    </location>
</feature>
<feature type="region of interest" description="Disordered" evidence="5">
    <location>
        <begin position="610"/>
        <end position="637"/>
    </location>
</feature>
<feature type="transmembrane region" description="Helical" evidence="6">
    <location>
        <begin position="72"/>
        <end position="93"/>
    </location>
</feature>
<evidence type="ECO:0000256" key="4">
    <source>
        <dbReference type="ARBA" id="ARBA00023136"/>
    </source>
</evidence>
<organism evidence="7 8">
    <name type="scientific">Hortaea werneckii</name>
    <name type="common">Black yeast</name>
    <name type="synonym">Cladosporium werneckii</name>
    <dbReference type="NCBI Taxonomy" id="91943"/>
    <lineage>
        <taxon>Eukaryota</taxon>
        <taxon>Fungi</taxon>
        <taxon>Dikarya</taxon>
        <taxon>Ascomycota</taxon>
        <taxon>Pezizomycotina</taxon>
        <taxon>Dothideomycetes</taxon>
        <taxon>Dothideomycetidae</taxon>
        <taxon>Mycosphaerellales</taxon>
        <taxon>Teratosphaeriaceae</taxon>
        <taxon>Hortaea</taxon>
    </lineage>
</organism>
<sequence length="727" mass="78072">MANDILVPFLGALQASIAVLLTIFAGVIAAQFRLLSEQSSKAISRFCVRICLPCLLIVNVGSQLSLETGSRFVPIIVWAIVYNVLSMLLGLAITKVLKTPSWTTPAIAFNNTTSLPLLLVSSLAATGLLDSLDPSPDVVQRAKSYFLINAMIGNSLTFALGPKLLNGQEEDAPDNPEKEEFEEVEEEENEADVPRQIEAQREEAEDINEDTSLLPGRVARHGTRAHYRGYLHGWRYWKELPSWAQMALDFLYQFVNPPVIGAALGAFFGLIPSLHTLMFEDQENGGYLNAWLTSALRNVGDLFAALQVIIVGVKLSRALLRMKKGEESGHVPWLPLVIITTIRFIMWPAISIGVVYLLATKTNILPADPLMWFVMMLMPGGPPGMKLTALADVNGSDADEKMGIAKFLTISYSISPLLSFSVVASLKAAQAASTANTPAIPSIPATRFGAAVATAKAEDAPLPESVAERDSPELCGLLSELDVVSPPVVVVVVVKVEPLVYHSISICPANNVATPTAYIVIIHARRSTRRLANSVGTACTSWRTRAGVGIRGRSGVGRVIKTASESVDASDVTDDPALPRTAVVASWSPVPLDAAIVSVVVVRPGAAVPSVSEPAVEPGGSTTIPVLPLDTTSPEEDVPSFAESLRCHILQSFPSYRLCLRNTPIPSRGNSRHHSRRDDDEERQAQVVRRGVGTRSGQGSSTTRAGSRDRNNRRGSLVAAAVIRIAG</sequence>
<keyword evidence="4 6" id="KW-0472">Membrane</keyword>
<comment type="caution">
    <text evidence="7">The sequence shown here is derived from an EMBL/GenBank/DDBJ whole genome shotgun (WGS) entry which is preliminary data.</text>
</comment>
<dbReference type="GO" id="GO:0055085">
    <property type="term" value="P:transmembrane transport"/>
    <property type="evidence" value="ECO:0007669"/>
    <property type="project" value="InterPro"/>
</dbReference>
<dbReference type="Pfam" id="PF03547">
    <property type="entry name" value="Mem_trans"/>
    <property type="match status" value="1"/>
</dbReference>
<feature type="compositionally biased region" description="Polar residues" evidence="5">
    <location>
        <begin position="695"/>
        <end position="705"/>
    </location>
</feature>
<dbReference type="GO" id="GO:0005783">
    <property type="term" value="C:endoplasmic reticulum"/>
    <property type="evidence" value="ECO:0007669"/>
    <property type="project" value="TreeGrafter"/>
</dbReference>
<dbReference type="AlphaFoldDB" id="A0A3M7BSW7"/>
<feature type="region of interest" description="Disordered" evidence="5">
    <location>
        <begin position="661"/>
        <end position="715"/>
    </location>
</feature>
<proteinExistence type="predicted"/>
<evidence type="ECO:0000313" key="7">
    <source>
        <dbReference type="EMBL" id="RMY42620.1"/>
    </source>
</evidence>
<dbReference type="InterPro" id="IPR004776">
    <property type="entry name" value="Mem_transp_PIN-like"/>
</dbReference>
<keyword evidence="2 6" id="KW-0812">Transmembrane</keyword>
<dbReference type="OrthoDB" id="191139at2759"/>
<evidence type="ECO:0000256" key="6">
    <source>
        <dbReference type="SAM" id="Phobius"/>
    </source>
</evidence>